<reference evidence="1 2" key="1">
    <citation type="submission" date="2018-11" db="EMBL/GenBank/DDBJ databases">
        <title>Vibrio ponticus strain CAIM 1751 pathogenic for the snapper Lutjanus guttatus.</title>
        <authorList>
            <person name="Soto-Rodriguez S."/>
            <person name="Lozano-Olvera R."/>
            <person name="Gomez-Gil B."/>
        </authorList>
    </citation>
    <scope>NUCLEOTIDE SEQUENCE [LARGE SCALE GENOMIC DNA]</scope>
    <source>
        <strain evidence="1 2">CAIM 1751</strain>
    </source>
</reference>
<sequence length="140" mass="15636">MKLVSTVVAILWSGLTFSSPLEIIKNTNGINFNNIVTNHNNVNAIKRQLTKHESFIFKVKGEPGKTFQVSLPNKQHSNLNKNNLHFLNFTFGCALSNLGISTIQPNGYSKELCIGAKITTKSRLSPGNYNNHIYIKVTYL</sequence>
<proteinExistence type="predicted"/>
<name>A0A3N3DZ15_9VIBR</name>
<organism evidence="1 2">
    <name type="scientific">Vibrio ponticus</name>
    <dbReference type="NCBI Taxonomy" id="265668"/>
    <lineage>
        <taxon>Bacteria</taxon>
        <taxon>Pseudomonadati</taxon>
        <taxon>Pseudomonadota</taxon>
        <taxon>Gammaproteobacteria</taxon>
        <taxon>Vibrionales</taxon>
        <taxon>Vibrionaceae</taxon>
        <taxon>Vibrio</taxon>
    </lineage>
</organism>
<evidence type="ECO:0000313" key="1">
    <source>
        <dbReference type="EMBL" id="ROV59747.1"/>
    </source>
</evidence>
<dbReference type="RefSeq" id="WP_123782294.1">
    <property type="nucleotide sequence ID" value="NZ_RKIK01000033.1"/>
</dbReference>
<gene>
    <name evidence="1" type="ORF">EGH82_12260</name>
</gene>
<dbReference type="AlphaFoldDB" id="A0A3N3DZ15"/>
<accession>A0A3N3DZ15</accession>
<dbReference type="EMBL" id="RKIK01000033">
    <property type="protein sequence ID" value="ROV59747.1"/>
    <property type="molecule type" value="Genomic_DNA"/>
</dbReference>
<dbReference type="Proteomes" id="UP000278792">
    <property type="component" value="Unassembled WGS sequence"/>
</dbReference>
<dbReference type="Pfam" id="PF14352">
    <property type="entry name" value="DUF4402"/>
    <property type="match status" value="1"/>
</dbReference>
<evidence type="ECO:0000313" key="2">
    <source>
        <dbReference type="Proteomes" id="UP000278792"/>
    </source>
</evidence>
<dbReference type="InterPro" id="IPR025514">
    <property type="entry name" value="DUF4402"/>
</dbReference>
<protein>
    <submittedName>
        <fullName evidence="1">DUF4402 domain-containing protein</fullName>
    </submittedName>
</protein>
<comment type="caution">
    <text evidence="1">The sequence shown here is derived from an EMBL/GenBank/DDBJ whole genome shotgun (WGS) entry which is preliminary data.</text>
</comment>